<gene>
    <name evidence="2" type="ORF">SAMN04489712_109119</name>
</gene>
<dbReference type="RefSeq" id="WP_235018013.1">
    <property type="nucleotide sequence ID" value="NZ_FNVO01000009.1"/>
</dbReference>
<accession>A0A1H6CA28</accession>
<proteinExistence type="predicted"/>
<evidence type="ECO:0008006" key="4">
    <source>
        <dbReference type="Google" id="ProtNLM"/>
    </source>
</evidence>
<protein>
    <recommendedName>
        <fullName evidence="4">HTH cro/C1-type domain-containing protein</fullName>
    </recommendedName>
</protein>
<dbReference type="AlphaFoldDB" id="A0A1H6CA28"/>
<organism evidence="2 3">
    <name type="scientific">Thermomonospora echinospora</name>
    <dbReference type="NCBI Taxonomy" id="1992"/>
    <lineage>
        <taxon>Bacteria</taxon>
        <taxon>Bacillati</taxon>
        <taxon>Actinomycetota</taxon>
        <taxon>Actinomycetes</taxon>
        <taxon>Streptosporangiales</taxon>
        <taxon>Thermomonosporaceae</taxon>
        <taxon>Thermomonospora</taxon>
    </lineage>
</organism>
<evidence type="ECO:0000313" key="3">
    <source>
        <dbReference type="Proteomes" id="UP000236723"/>
    </source>
</evidence>
<name>A0A1H6CA28_9ACTN</name>
<reference evidence="3" key="1">
    <citation type="submission" date="2016-10" db="EMBL/GenBank/DDBJ databases">
        <authorList>
            <person name="Varghese N."/>
            <person name="Submissions S."/>
        </authorList>
    </citation>
    <scope>NUCLEOTIDE SEQUENCE [LARGE SCALE GENOMIC DNA]</scope>
    <source>
        <strain evidence="3">DSM 43163</strain>
    </source>
</reference>
<keyword evidence="3" id="KW-1185">Reference proteome</keyword>
<sequence>MSRAERRAKITPEGRARGARLRTERDHRGWGRRELARLLLDAIDDRQKPSHVTVASHIKEWEDGGGISAMYRTAYATVFDLPEAELFAPTQATPPLSPSDSGEVRAVQELSQPYSTDPMGTVGVSPVPDFRDDDMRRRAALQLLAALGAGTAIPPGSLEGVLSGIDDALGNPLDLDEWERTVHEYGQLLITRPAGALTRDLTSDIITVGELLRRQLAEPERQRMLRVSAGLSACLAINLGDRGDIRAVRTAWATAIRAADACGDTDLRVWVRGRAAQEACWTGRPTSTVVALADEAVTIADGGPSAGLARAHAARAYAAVAQGDTAQAYASLAKAKRTFDGLPHQDGQSVFAFRQSQLRWTESYVHALSGDRRAHATVAEAESLYPPDAHGPRSNLALMDAAALIQAREVKTGLERAITALERHPDAATAGRASLTGQILRTLPPEARRLPAARELQALTASA</sequence>
<dbReference type="EMBL" id="FNVO01000009">
    <property type="protein sequence ID" value="SEG69834.1"/>
    <property type="molecule type" value="Genomic_DNA"/>
</dbReference>
<evidence type="ECO:0000256" key="1">
    <source>
        <dbReference type="SAM" id="MobiDB-lite"/>
    </source>
</evidence>
<feature type="region of interest" description="Disordered" evidence="1">
    <location>
        <begin position="1"/>
        <end position="25"/>
    </location>
</feature>
<dbReference type="Proteomes" id="UP000236723">
    <property type="component" value="Unassembled WGS sequence"/>
</dbReference>
<evidence type="ECO:0000313" key="2">
    <source>
        <dbReference type="EMBL" id="SEG69834.1"/>
    </source>
</evidence>